<reference evidence="9" key="1">
    <citation type="journal article" date="2019" name="Int. J. Syst. Evol. Microbiol.">
        <title>The Global Catalogue of Microorganisms (GCM) 10K type strain sequencing project: providing services to taxonomists for standard genome sequencing and annotation.</title>
        <authorList>
            <consortium name="The Broad Institute Genomics Platform"/>
            <consortium name="The Broad Institute Genome Sequencing Center for Infectious Disease"/>
            <person name="Wu L."/>
            <person name="Ma J."/>
        </authorList>
    </citation>
    <scope>NUCLEOTIDE SEQUENCE [LARGE SCALE GENOMIC DNA]</scope>
    <source>
        <strain evidence="9">CGMCC 1.7656</strain>
    </source>
</reference>
<dbReference type="CDD" id="cd05254">
    <property type="entry name" value="dTDP_HR_like_SDR_e"/>
    <property type="match status" value="1"/>
</dbReference>
<feature type="domain" description="RmlD-like substrate binding" evidence="7">
    <location>
        <begin position="5"/>
        <end position="285"/>
    </location>
</feature>
<protein>
    <recommendedName>
        <fullName evidence="4 6">dTDP-4-dehydrorhamnose reductase</fullName>
        <ecNumber evidence="3 6">1.1.1.133</ecNumber>
    </recommendedName>
</protein>
<keyword evidence="6" id="KW-0560">Oxidoreductase</keyword>
<dbReference type="PANTHER" id="PTHR10491:SF4">
    <property type="entry name" value="METHIONINE ADENOSYLTRANSFERASE 2 SUBUNIT BETA"/>
    <property type="match status" value="1"/>
</dbReference>
<comment type="similarity">
    <text evidence="2 6">Belongs to the dTDP-4-dehydrorhamnose reductase family.</text>
</comment>
<evidence type="ECO:0000313" key="8">
    <source>
        <dbReference type="EMBL" id="GGP04130.1"/>
    </source>
</evidence>
<name>A0ABQ2NJ50_9FLAO</name>
<evidence type="ECO:0000256" key="5">
    <source>
        <dbReference type="ARBA" id="ARBA00048200"/>
    </source>
</evidence>
<dbReference type="InterPro" id="IPR029903">
    <property type="entry name" value="RmlD-like-bd"/>
</dbReference>
<comment type="caution">
    <text evidence="8">The sequence shown here is derived from an EMBL/GenBank/DDBJ whole genome shotgun (WGS) entry which is preliminary data.</text>
</comment>
<dbReference type="EMBL" id="BMLV01000002">
    <property type="protein sequence ID" value="GGP04130.1"/>
    <property type="molecule type" value="Genomic_DNA"/>
</dbReference>
<proteinExistence type="inferred from homology"/>
<dbReference type="PANTHER" id="PTHR10491">
    <property type="entry name" value="DTDP-4-DEHYDRORHAMNOSE REDUCTASE"/>
    <property type="match status" value="1"/>
</dbReference>
<organism evidence="8 9">
    <name type="scientific">Cloacibacterium rupense</name>
    <dbReference type="NCBI Taxonomy" id="517423"/>
    <lineage>
        <taxon>Bacteria</taxon>
        <taxon>Pseudomonadati</taxon>
        <taxon>Bacteroidota</taxon>
        <taxon>Flavobacteriia</taxon>
        <taxon>Flavobacteriales</taxon>
        <taxon>Weeksellaceae</taxon>
    </lineage>
</organism>
<evidence type="ECO:0000313" key="9">
    <source>
        <dbReference type="Proteomes" id="UP000620064"/>
    </source>
</evidence>
<comment type="pathway">
    <text evidence="1 6">Carbohydrate biosynthesis; dTDP-L-rhamnose biosynthesis.</text>
</comment>
<dbReference type="RefSeq" id="WP_188617472.1">
    <property type="nucleotide sequence ID" value="NZ_BMLV01000002.1"/>
</dbReference>
<dbReference type="InterPro" id="IPR036291">
    <property type="entry name" value="NAD(P)-bd_dom_sf"/>
</dbReference>
<evidence type="ECO:0000256" key="3">
    <source>
        <dbReference type="ARBA" id="ARBA00012929"/>
    </source>
</evidence>
<dbReference type="Gene3D" id="3.90.25.10">
    <property type="entry name" value="UDP-galactose 4-epimerase, domain 1"/>
    <property type="match status" value="1"/>
</dbReference>
<evidence type="ECO:0000256" key="4">
    <source>
        <dbReference type="ARBA" id="ARBA00017099"/>
    </source>
</evidence>
<accession>A0ABQ2NJ50</accession>
<evidence type="ECO:0000256" key="1">
    <source>
        <dbReference type="ARBA" id="ARBA00004781"/>
    </source>
</evidence>
<comment type="function">
    <text evidence="6">Catalyzes the reduction of dTDP-6-deoxy-L-lyxo-4-hexulose to yield dTDP-L-rhamnose.</text>
</comment>
<dbReference type="Gene3D" id="3.40.50.720">
    <property type="entry name" value="NAD(P)-binding Rossmann-like Domain"/>
    <property type="match status" value="1"/>
</dbReference>
<dbReference type="Pfam" id="PF04321">
    <property type="entry name" value="RmlD_sub_bind"/>
    <property type="match status" value="1"/>
</dbReference>
<evidence type="ECO:0000256" key="2">
    <source>
        <dbReference type="ARBA" id="ARBA00010944"/>
    </source>
</evidence>
<comment type="catalytic activity">
    <reaction evidence="5">
        <text>dTDP-beta-L-rhamnose + NADP(+) = dTDP-4-dehydro-beta-L-rhamnose + NADPH + H(+)</text>
        <dbReference type="Rhea" id="RHEA:21796"/>
        <dbReference type="ChEBI" id="CHEBI:15378"/>
        <dbReference type="ChEBI" id="CHEBI:57510"/>
        <dbReference type="ChEBI" id="CHEBI:57783"/>
        <dbReference type="ChEBI" id="CHEBI:58349"/>
        <dbReference type="ChEBI" id="CHEBI:62830"/>
        <dbReference type="EC" id="1.1.1.133"/>
    </reaction>
</comment>
<evidence type="ECO:0000256" key="6">
    <source>
        <dbReference type="RuleBase" id="RU364082"/>
    </source>
</evidence>
<evidence type="ECO:0000259" key="7">
    <source>
        <dbReference type="Pfam" id="PF04321"/>
    </source>
</evidence>
<sequence length="288" mass="32437">METKKILVTGGNGQLGQSIQKLSKDFPEFEFIFTDSETLDITNKEDVFDFFWKNEPSFCINAAAYTAVDLAETDVEKAYLVNANGTENLAEACKEYNAQFIHVSTDYVFDGENQLPYTEDDFTNPIGVYGASKLSGEELALEVNPCTVILRTSWVYSEFGKNFVKTMLNLFAIKEELGIVADQFGQPTNANDLAQAIMKIVKSEKITPGIFNFSNAGKISWFDFASKIKELSHSNVKLNPLETWQYPTPAKRPQNSTLDLEKIQNIYQVQPIDWQVSLAKCVEILKNE</sequence>
<dbReference type="NCBIfam" id="TIGR01214">
    <property type="entry name" value="rmlD"/>
    <property type="match status" value="1"/>
</dbReference>
<dbReference type="SUPFAM" id="SSF51735">
    <property type="entry name" value="NAD(P)-binding Rossmann-fold domains"/>
    <property type="match status" value="1"/>
</dbReference>
<keyword evidence="9" id="KW-1185">Reference proteome</keyword>
<dbReference type="Proteomes" id="UP000620064">
    <property type="component" value="Unassembled WGS sequence"/>
</dbReference>
<gene>
    <name evidence="8" type="primary">rmlD</name>
    <name evidence="8" type="ORF">GCM10010992_15210</name>
</gene>
<keyword evidence="6" id="KW-0521">NADP</keyword>
<dbReference type="InterPro" id="IPR005913">
    <property type="entry name" value="dTDP_dehydrorham_reduct"/>
</dbReference>
<dbReference type="EC" id="1.1.1.133" evidence="3 6"/>